<evidence type="ECO:0000256" key="1">
    <source>
        <dbReference type="SAM" id="MobiDB-lite"/>
    </source>
</evidence>
<name>A0A4P2Q4C6_SORCE</name>
<evidence type="ECO:0008006" key="4">
    <source>
        <dbReference type="Google" id="ProtNLM"/>
    </source>
</evidence>
<reference evidence="2 3" key="1">
    <citation type="submission" date="2015-09" db="EMBL/GenBank/DDBJ databases">
        <title>Sorangium comparison.</title>
        <authorList>
            <person name="Zaburannyi N."/>
            <person name="Bunk B."/>
            <person name="Overmann J."/>
            <person name="Mueller R."/>
        </authorList>
    </citation>
    <scope>NUCLEOTIDE SEQUENCE [LARGE SCALE GENOMIC DNA]</scope>
    <source>
        <strain evidence="2 3">So ceGT47</strain>
    </source>
</reference>
<feature type="region of interest" description="Disordered" evidence="1">
    <location>
        <begin position="84"/>
        <end position="108"/>
    </location>
</feature>
<dbReference type="Proteomes" id="UP000295781">
    <property type="component" value="Chromosome"/>
</dbReference>
<dbReference type="EMBL" id="CP012670">
    <property type="protein sequence ID" value="AUX23858.1"/>
    <property type="molecule type" value="Genomic_DNA"/>
</dbReference>
<accession>A0A4P2Q4C6</accession>
<protein>
    <recommendedName>
        <fullName evidence="4">1,4-alpha-glucan branching enzyme</fullName>
    </recommendedName>
</protein>
<evidence type="ECO:0000313" key="3">
    <source>
        <dbReference type="Proteomes" id="UP000295781"/>
    </source>
</evidence>
<evidence type="ECO:0000313" key="2">
    <source>
        <dbReference type="EMBL" id="AUX23858.1"/>
    </source>
</evidence>
<gene>
    <name evidence="2" type="ORF">SOCEGT47_043880</name>
</gene>
<dbReference type="OrthoDB" id="9808866at2"/>
<sequence length="108" mass="11968">MASATRKVTTDHDEIRRWAEARGAKPAHALGTGGEGDVGVIRLDFPGYSGEGKLEEISWDDFFEKFDDSELALIYQETTAEGEPSNFNKLVSRHNPKIEEELGKEEAA</sequence>
<feature type="compositionally biased region" description="Basic and acidic residues" evidence="1">
    <location>
        <begin position="96"/>
        <end position="108"/>
    </location>
</feature>
<dbReference type="AlphaFoldDB" id="A0A4P2Q4C6"/>
<organism evidence="2 3">
    <name type="scientific">Sorangium cellulosum</name>
    <name type="common">Polyangium cellulosum</name>
    <dbReference type="NCBI Taxonomy" id="56"/>
    <lineage>
        <taxon>Bacteria</taxon>
        <taxon>Pseudomonadati</taxon>
        <taxon>Myxococcota</taxon>
        <taxon>Polyangia</taxon>
        <taxon>Polyangiales</taxon>
        <taxon>Polyangiaceae</taxon>
        <taxon>Sorangium</taxon>
    </lineage>
</organism>
<proteinExistence type="predicted"/>